<name>A0A483N732_KLEPN</name>
<dbReference type="RefSeq" id="WP_131876545.1">
    <property type="nucleotide sequence ID" value="NZ_JANJFA010000001.1"/>
</dbReference>
<dbReference type="EMBL" id="SDCT01000002">
    <property type="protein sequence ID" value="TCX95871.1"/>
    <property type="molecule type" value="Genomic_DNA"/>
</dbReference>
<accession>A0A483N732</accession>
<reference evidence="1" key="1">
    <citation type="submission" date="2019-01" db="EMBL/GenBank/DDBJ databases">
        <authorList>
            <person name="Lista F."/>
            <person name="Anselmo A."/>
        </authorList>
    </citation>
    <scope>NUCLEOTIDE SEQUENCE</scope>
    <source>
        <strain evidence="1">3S</strain>
    </source>
</reference>
<proteinExistence type="predicted"/>
<evidence type="ECO:0000313" key="1">
    <source>
        <dbReference type="EMBL" id="TCX95871.1"/>
    </source>
</evidence>
<sequence length="95" mass="10317">MQIKDIDKIAVLTRIAEIEAAGRRGTLFPGFDNSVNTSMPEGAAEKLQYAAMRNLVKSGLVDGCCCGCRGDFVLTQKGRDLLDKESTCDNLRAPH</sequence>
<gene>
    <name evidence="1" type="ORF">ETF13_01915</name>
</gene>
<comment type="caution">
    <text evidence="1">The sequence shown here is derived from an EMBL/GenBank/DDBJ whole genome shotgun (WGS) entry which is preliminary data.</text>
</comment>
<organism evidence="1">
    <name type="scientific">Klebsiella pneumoniae</name>
    <dbReference type="NCBI Taxonomy" id="573"/>
    <lineage>
        <taxon>Bacteria</taxon>
        <taxon>Pseudomonadati</taxon>
        <taxon>Pseudomonadota</taxon>
        <taxon>Gammaproteobacteria</taxon>
        <taxon>Enterobacterales</taxon>
        <taxon>Enterobacteriaceae</taxon>
        <taxon>Klebsiella/Raoultella group</taxon>
        <taxon>Klebsiella</taxon>
        <taxon>Klebsiella pneumoniae complex</taxon>
    </lineage>
</organism>
<dbReference type="AlphaFoldDB" id="A0A483N732"/>
<protein>
    <submittedName>
        <fullName evidence="1">Uncharacterized protein</fullName>
    </submittedName>
</protein>